<dbReference type="RefSeq" id="WP_073256466.1">
    <property type="nucleotide sequence ID" value="NZ_FRCS01000003.1"/>
</dbReference>
<dbReference type="PANTHER" id="PTHR42847">
    <property type="entry name" value="ALKANESULFONATE MONOOXYGENASE"/>
    <property type="match status" value="1"/>
</dbReference>
<keyword evidence="7" id="KW-1185">Reference proteome</keyword>
<dbReference type="AlphaFoldDB" id="A0A1M7PL90"/>
<organism evidence="6 7">
    <name type="scientific">Cryptosporangium aurantiacum</name>
    <dbReference type="NCBI Taxonomy" id="134849"/>
    <lineage>
        <taxon>Bacteria</taxon>
        <taxon>Bacillati</taxon>
        <taxon>Actinomycetota</taxon>
        <taxon>Actinomycetes</taxon>
        <taxon>Cryptosporangiales</taxon>
        <taxon>Cryptosporangiaceae</taxon>
        <taxon>Cryptosporangium</taxon>
    </lineage>
</organism>
<dbReference type="Gene3D" id="3.20.20.30">
    <property type="entry name" value="Luciferase-like domain"/>
    <property type="match status" value="1"/>
</dbReference>
<dbReference type="InterPro" id="IPR036661">
    <property type="entry name" value="Luciferase-like_sf"/>
</dbReference>
<keyword evidence="4" id="KW-0503">Monooxygenase</keyword>
<evidence type="ECO:0000259" key="5">
    <source>
        <dbReference type="Pfam" id="PF00296"/>
    </source>
</evidence>
<name>A0A1M7PL90_9ACTN</name>
<keyword evidence="3" id="KW-0560">Oxidoreductase</keyword>
<dbReference type="EMBL" id="FRCS01000003">
    <property type="protein sequence ID" value="SHN17784.1"/>
    <property type="molecule type" value="Genomic_DNA"/>
</dbReference>
<dbReference type="OrthoDB" id="3206024at2"/>
<dbReference type="SUPFAM" id="SSF51679">
    <property type="entry name" value="Bacterial luciferase-like"/>
    <property type="match status" value="1"/>
</dbReference>
<evidence type="ECO:0000313" key="7">
    <source>
        <dbReference type="Proteomes" id="UP000184440"/>
    </source>
</evidence>
<dbReference type="NCBIfam" id="TIGR03619">
    <property type="entry name" value="F420_Rv2161c"/>
    <property type="match status" value="1"/>
</dbReference>
<gene>
    <name evidence="6" type="ORF">SAMN05443668_103454</name>
</gene>
<accession>A0A1M7PL90</accession>
<dbReference type="InterPro" id="IPR050172">
    <property type="entry name" value="SsuD_RutA_monooxygenase"/>
</dbReference>
<dbReference type="Pfam" id="PF00296">
    <property type="entry name" value="Bac_luciferase"/>
    <property type="match status" value="1"/>
</dbReference>
<dbReference type="InterPro" id="IPR019921">
    <property type="entry name" value="Lucif-like_OxRdtase_Rv2161c"/>
</dbReference>
<evidence type="ECO:0000256" key="4">
    <source>
        <dbReference type="ARBA" id="ARBA00023033"/>
    </source>
</evidence>
<dbReference type="GO" id="GO:0008726">
    <property type="term" value="F:alkanesulfonate monooxygenase activity"/>
    <property type="evidence" value="ECO:0007669"/>
    <property type="project" value="TreeGrafter"/>
</dbReference>
<dbReference type="InterPro" id="IPR011251">
    <property type="entry name" value="Luciferase-like_dom"/>
</dbReference>
<dbReference type="Proteomes" id="UP000184440">
    <property type="component" value="Unassembled WGS sequence"/>
</dbReference>
<dbReference type="STRING" id="134849.SAMN05443668_103454"/>
<evidence type="ECO:0000256" key="1">
    <source>
        <dbReference type="ARBA" id="ARBA00022630"/>
    </source>
</evidence>
<proteinExistence type="predicted"/>
<sequence>MHFTLMFPMRAVKHYERWRGDADLSTVARLVEDAGFDAIAMSDHPYPDKTWLAGGGHHSFDPFVSLSYMAAVTTRLRVMTYVLVGGYRNPYLAAKAIASLDTLSRGRTIVGMGAGYLESEFDVLGADFAGRGPTLEAAIPAMRAAWTGTDHPGPRFAATGHEMLPAAVQQGGPPIWIGGNSAAARRRAVELADGWIPMGQSREVAEITGTPPLEDVAKLGVQIADAQKRRAALGREPMDVGFAPFEQAGLVRGTMTDYAESVRRRLDAYAEAGVTWITVEPTSRSLEDFRRDLGVVSELLLDPARGSTA</sequence>
<protein>
    <submittedName>
        <fullName evidence="6">Probable F420-dependent oxidoreductase, Rv2161c family</fullName>
    </submittedName>
</protein>
<evidence type="ECO:0000256" key="3">
    <source>
        <dbReference type="ARBA" id="ARBA00023002"/>
    </source>
</evidence>
<evidence type="ECO:0000256" key="2">
    <source>
        <dbReference type="ARBA" id="ARBA00022643"/>
    </source>
</evidence>
<dbReference type="PANTHER" id="PTHR42847:SF4">
    <property type="entry name" value="ALKANESULFONATE MONOOXYGENASE-RELATED"/>
    <property type="match status" value="1"/>
</dbReference>
<evidence type="ECO:0000313" key="6">
    <source>
        <dbReference type="EMBL" id="SHN17784.1"/>
    </source>
</evidence>
<feature type="domain" description="Luciferase-like" evidence="5">
    <location>
        <begin position="22"/>
        <end position="206"/>
    </location>
</feature>
<dbReference type="GO" id="GO:0046306">
    <property type="term" value="P:alkanesulfonate catabolic process"/>
    <property type="evidence" value="ECO:0007669"/>
    <property type="project" value="TreeGrafter"/>
</dbReference>
<keyword evidence="1" id="KW-0285">Flavoprotein</keyword>
<reference evidence="6 7" key="1">
    <citation type="submission" date="2016-11" db="EMBL/GenBank/DDBJ databases">
        <authorList>
            <person name="Jaros S."/>
            <person name="Januszkiewicz K."/>
            <person name="Wedrychowicz H."/>
        </authorList>
    </citation>
    <scope>NUCLEOTIDE SEQUENCE [LARGE SCALE GENOMIC DNA]</scope>
    <source>
        <strain evidence="6 7">DSM 46144</strain>
    </source>
</reference>
<keyword evidence="2" id="KW-0288">FMN</keyword>